<protein>
    <submittedName>
        <fullName evidence="1">Uncharacterized protein</fullName>
    </submittedName>
</protein>
<sequence>MFTDEVVDSVSVQSLWRKSRQAAQESRGCQTRAVHSAEGAVQTVSTASISTQTEQQDQETEQLLLLLQNRDEPDPPGLRDFLQRVEGLVIRELVKNAKSHAFDGLLVNSEDYSQRVSRTDEPN</sequence>
<name>A0A3B5BE93_9TELE</name>
<dbReference type="STRING" id="144197.ENSSPAP00000024137"/>
<reference evidence="1" key="1">
    <citation type="submission" date="2023-09" db="UniProtKB">
        <authorList>
            <consortium name="Ensembl"/>
        </authorList>
    </citation>
    <scope>IDENTIFICATION</scope>
</reference>
<evidence type="ECO:0000313" key="1">
    <source>
        <dbReference type="Ensembl" id="ENSSPAP00000024137.1"/>
    </source>
</evidence>
<proteinExistence type="predicted"/>
<dbReference type="Ensembl" id="ENSSPAT00000024536.1">
    <property type="protein sequence ID" value="ENSSPAP00000024137.1"/>
    <property type="gene ID" value="ENSSPAG00000018239.1"/>
</dbReference>
<dbReference type="AlphaFoldDB" id="A0A3B5BE93"/>
<accession>A0A3B5BE93</accession>
<organism evidence="1">
    <name type="scientific">Stegastes partitus</name>
    <name type="common">bicolor damselfish</name>
    <dbReference type="NCBI Taxonomy" id="144197"/>
    <lineage>
        <taxon>Eukaryota</taxon>
        <taxon>Metazoa</taxon>
        <taxon>Chordata</taxon>
        <taxon>Craniata</taxon>
        <taxon>Vertebrata</taxon>
        <taxon>Euteleostomi</taxon>
        <taxon>Actinopterygii</taxon>
        <taxon>Neopterygii</taxon>
        <taxon>Teleostei</taxon>
        <taxon>Neoteleostei</taxon>
        <taxon>Acanthomorphata</taxon>
        <taxon>Ovalentaria</taxon>
        <taxon>Pomacentridae</taxon>
        <taxon>Stegastes</taxon>
    </lineage>
</organism>
<dbReference type="GeneTree" id="ENSGT00940000179124"/>